<dbReference type="GO" id="GO:0046872">
    <property type="term" value="F:metal ion binding"/>
    <property type="evidence" value="ECO:0007669"/>
    <property type="project" value="UniProtKB-KW"/>
</dbReference>
<evidence type="ECO:0000256" key="6">
    <source>
        <dbReference type="ARBA" id="ARBA00022837"/>
    </source>
</evidence>
<evidence type="ECO:0000313" key="10">
    <source>
        <dbReference type="EMBL" id="EDO35325.1"/>
    </source>
</evidence>
<dbReference type="InterPro" id="IPR006585">
    <property type="entry name" value="FTP1"/>
</dbReference>
<dbReference type="PhylomeDB" id="A7SLV7"/>
<keyword evidence="7" id="KW-1015">Disulfide bond</keyword>
<dbReference type="GO" id="GO:0001868">
    <property type="term" value="P:regulation of complement activation, lectin pathway"/>
    <property type="evidence" value="ECO:0007669"/>
    <property type="project" value="UniProtKB-ARBA"/>
</dbReference>
<dbReference type="KEGG" id="nve:5506705"/>
<reference evidence="10 11" key="1">
    <citation type="journal article" date="2007" name="Science">
        <title>Sea anemone genome reveals ancestral eumetazoan gene repertoire and genomic organization.</title>
        <authorList>
            <person name="Putnam N.H."/>
            <person name="Srivastava M."/>
            <person name="Hellsten U."/>
            <person name="Dirks B."/>
            <person name="Chapman J."/>
            <person name="Salamov A."/>
            <person name="Terry A."/>
            <person name="Shapiro H."/>
            <person name="Lindquist E."/>
            <person name="Kapitonov V.V."/>
            <person name="Jurka J."/>
            <person name="Genikhovich G."/>
            <person name="Grigoriev I.V."/>
            <person name="Lucas S.M."/>
            <person name="Steele R.E."/>
            <person name="Finnerty J.R."/>
            <person name="Technau U."/>
            <person name="Martindale M.Q."/>
            <person name="Rokhsar D.S."/>
        </authorList>
    </citation>
    <scope>NUCLEOTIDE SEQUENCE [LARGE SCALE GENOMIC DNA]</scope>
    <source>
        <strain evidence="11">CH2 X CH6</strain>
    </source>
</reference>
<dbReference type="InParanoid" id="A7SLV7"/>
<feature type="non-terminal residue" evidence="10">
    <location>
        <position position="1"/>
    </location>
</feature>
<proteinExistence type="inferred from homology"/>
<accession>A7SLV7</accession>
<keyword evidence="4" id="KW-0479">Metal-binding</keyword>
<evidence type="ECO:0000313" key="11">
    <source>
        <dbReference type="Proteomes" id="UP000001593"/>
    </source>
</evidence>
<dbReference type="Proteomes" id="UP000001593">
    <property type="component" value="Unassembled WGS sequence"/>
</dbReference>
<dbReference type="Gene3D" id="2.60.120.260">
    <property type="entry name" value="Galactose-binding domain-like"/>
    <property type="match status" value="2"/>
</dbReference>
<feature type="region of interest" description="Disordered" evidence="8">
    <location>
        <begin position="150"/>
        <end position="182"/>
    </location>
</feature>
<dbReference type="PANTHER" id="PTHR45713:SF6">
    <property type="entry name" value="F5_8 TYPE C DOMAIN-CONTAINING PROTEIN"/>
    <property type="match status" value="1"/>
</dbReference>
<dbReference type="PANTHER" id="PTHR45713">
    <property type="entry name" value="FTP DOMAIN-CONTAINING PROTEIN"/>
    <property type="match status" value="1"/>
</dbReference>
<organism evidence="10 11">
    <name type="scientific">Nematostella vectensis</name>
    <name type="common">Starlet sea anemone</name>
    <dbReference type="NCBI Taxonomy" id="45351"/>
    <lineage>
        <taxon>Eukaryota</taxon>
        <taxon>Metazoa</taxon>
        <taxon>Cnidaria</taxon>
        <taxon>Anthozoa</taxon>
        <taxon>Hexacorallia</taxon>
        <taxon>Actiniaria</taxon>
        <taxon>Edwardsiidae</taxon>
        <taxon>Nematostella</taxon>
    </lineage>
</organism>
<evidence type="ECO:0000256" key="8">
    <source>
        <dbReference type="SAM" id="MobiDB-lite"/>
    </source>
</evidence>
<feature type="non-terminal residue" evidence="10">
    <location>
        <position position="280"/>
    </location>
</feature>
<keyword evidence="5" id="KW-0430">Lectin</keyword>
<comment type="similarity">
    <text evidence="2">Belongs to the fucolectin family.</text>
</comment>
<dbReference type="SUPFAM" id="SSF49785">
    <property type="entry name" value="Galactose-binding domain-like"/>
    <property type="match status" value="2"/>
</dbReference>
<evidence type="ECO:0000256" key="7">
    <source>
        <dbReference type="ARBA" id="ARBA00023157"/>
    </source>
</evidence>
<evidence type="ECO:0000256" key="4">
    <source>
        <dbReference type="ARBA" id="ARBA00022723"/>
    </source>
</evidence>
<evidence type="ECO:0000256" key="2">
    <source>
        <dbReference type="ARBA" id="ARBA00010147"/>
    </source>
</evidence>
<name>A7SLV7_NEMVE</name>
<dbReference type="eggNOG" id="ENOG502QQVA">
    <property type="taxonomic scope" value="Eukaryota"/>
</dbReference>
<comment type="function">
    <text evidence="1">Acts as a defensive agent. Recognizes blood group fucosylated oligosaccharides including A, B, H and Lewis B-type antigens. Does not recognize Lewis A antigen and has low affinity for monovalent haptens.</text>
</comment>
<keyword evidence="6" id="KW-0106">Calcium</keyword>
<sequence>QSTKSLNIWEGRAPPHLAVDGVNMSNFFTGSTIWCFGTSPDPTHGGWWRVDLGRTHVVDEVFIISRGDCCPERLAGLEVRVGDSLVNNGIENPMCGSKITTGPISKPIYCRPGLRGRYVVLYIPGVNNRLEICEVMVNLNPSANLALSKSTAQSTTDHSGDASRAVDGNTDGDYGRGSCTHTQDQPNPWWRVDLGITQPVSEVFLVNRASGSEILQNAEVRVGDDLTDNGNTNPLCGDMFSMATLQKLSIYCKPRRSGRYVNVRLVGASMVLTLCEVEVY</sequence>
<feature type="domain" description="Fucolectin tachylectin-4 pentraxin-1" evidence="9">
    <location>
        <begin position="142"/>
        <end position="280"/>
    </location>
</feature>
<dbReference type="InterPro" id="IPR008979">
    <property type="entry name" value="Galactose-bd-like_sf"/>
</dbReference>
<dbReference type="GO" id="GO:0010185">
    <property type="term" value="P:regulation of cellular defense response"/>
    <property type="evidence" value="ECO:0007669"/>
    <property type="project" value="UniProtKB-ARBA"/>
</dbReference>
<dbReference type="EMBL" id="DS469702">
    <property type="protein sequence ID" value="EDO35325.1"/>
    <property type="molecule type" value="Genomic_DNA"/>
</dbReference>
<dbReference type="OMA" id="FTCNGMD"/>
<dbReference type="SMART" id="SM00607">
    <property type="entry name" value="FTP"/>
    <property type="match status" value="2"/>
</dbReference>
<gene>
    <name evidence="10" type="ORF">NEMVEDRAFT_v1g123139</name>
</gene>
<evidence type="ECO:0000256" key="3">
    <source>
        <dbReference type="ARBA" id="ARBA00011233"/>
    </source>
</evidence>
<dbReference type="InterPro" id="IPR051941">
    <property type="entry name" value="BG_Antigen-Binding_Lectin"/>
</dbReference>
<comment type="subunit">
    <text evidence="3">Homotrimer.</text>
</comment>
<evidence type="ECO:0000256" key="5">
    <source>
        <dbReference type="ARBA" id="ARBA00022734"/>
    </source>
</evidence>
<dbReference type="AlphaFoldDB" id="A7SLV7"/>
<dbReference type="Pfam" id="PF22633">
    <property type="entry name" value="F5_F8_type_C_2"/>
    <property type="match status" value="2"/>
</dbReference>
<protein>
    <recommendedName>
        <fullName evidence="9">Fucolectin tachylectin-4 pentraxin-1 domain-containing protein</fullName>
    </recommendedName>
</protein>
<keyword evidence="11" id="KW-1185">Reference proteome</keyword>
<evidence type="ECO:0000256" key="1">
    <source>
        <dbReference type="ARBA" id="ARBA00002219"/>
    </source>
</evidence>
<dbReference type="GO" id="GO:0042806">
    <property type="term" value="F:fucose binding"/>
    <property type="evidence" value="ECO:0007669"/>
    <property type="project" value="UniProtKB-ARBA"/>
</dbReference>
<evidence type="ECO:0000259" key="9">
    <source>
        <dbReference type="SMART" id="SM00607"/>
    </source>
</evidence>
<dbReference type="HOGENOM" id="CLU_073092_0_0_1"/>
<feature type="domain" description="Fucolectin tachylectin-4 pentraxin-1" evidence="9">
    <location>
        <begin position="1"/>
        <end position="140"/>
    </location>
</feature>